<feature type="site" description="Interacts with tRNA" evidence="10">
    <location>
        <position position="89"/>
    </location>
</feature>
<feature type="domain" description="DUS-like FMN-binding" evidence="14">
    <location>
        <begin position="7"/>
        <end position="316"/>
    </location>
</feature>
<comment type="catalytic activity">
    <reaction evidence="10">
        <text>5,6-dihydrouridine(20) in tRNA + NAD(+) = uridine(20) in tRNA + NADH + H(+)</text>
        <dbReference type="Rhea" id="RHEA:53340"/>
        <dbReference type="Rhea" id="RHEA-COMP:13533"/>
        <dbReference type="Rhea" id="RHEA-COMP:13534"/>
        <dbReference type="ChEBI" id="CHEBI:15378"/>
        <dbReference type="ChEBI" id="CHEBI:57540"/>
        <dbReference type="ChEBI" id="CHEBI:57945"/>
        <dbReference type="ChEBI" id="CHEBI:65315"/>
        <dbReference type="ChEBI" id="CHEBI:74443"/>
        <dbReference type="EC" id="1.3.1.91"/>
    </reaction>
</comment>
<evidence type="ECO:0000256" key="10">
    <source>
        <dbReference type="HAMAP-Rule" id="MF_02041"/>
    </source>
</evidence>
<dbReference type="SUPFAM" id="SSF51395">
    <property type="entry name" value="FMN-linked oxidoreductases"/>
    <property type="match status" value="1"/>
</dbReference>
<dbReference type="InterPro" id="IPR013785">
    <property type="entry name" value="Aldolase_TIM"/>
</dbReference>
<accession>A0A316FGD8</accession>
<evidence type="ECO:0000256" key="1">
    <source>
        <dbReference type="ARBA" id="ARBA00001917"/>
    </source>
</evidence>
<keyword evidence="13" id="KW-0547">Nucleotide-binding</keyword>
<dbReference type="EMBL" id="QGGU01000010">
    <property type="protein sequence ID" value="PWK47968.1"/>
    <property type="molecule type" value="Genomic_DNA"/>
</dbReference>
<dbReference type="PANTHER" id="PTHR42907:SF1">
    <property type="entry name" value="FMN-LINKED OXIDOREDUCTASES SUPERFAMILY PROTEIN"/>
    <property type="match status" value="1"/>
</dbReference>
<feature type="binding site" evidence="10 13">
    <location>
        <position position="163"/>
    </location>
    <ligand>
        <name>FMN</name>
        <dbReference type="ChEBI" id="CHEBI:58210"/>
    </ligand>
</feature>
<comment type="similarity">
    <text evidence="11">Belongs to the dus family.</text>
</comment>
<dbReference type="EC" id="1.3.1.91" evidence="10"/>
<evidence type="ECO:0000256" key="5">
    <source>
        <dbReference type="ARBA" id="ARBA00022694"/>
    </source>
</evidence>
<comment type="caution">
    <text evidence="15">The sequence shown here is derived from an EMBL/GenBank/DDBJ whole genome shotgun (WGS) entry which is preliminary data.</text>
</comment>
<evidence type="ECO:0000256" key="2">
    <source>
        <dbReference type="ARBA" id="ARBA00022555"/>
    </source>
</evidence>
<dbReference type="FunFam" id="3.20.20.70:FF:000083">
    <property type="entry name" value="tRNA-dihydrouridine(20/20a) synthase"/>
    <property type="match status" value="1"/>
</dbReference>
<feature type="binding site" evidence="10 13">
    <location>
        <position position="131"/>
    </location>
    <ligand>
        <name>FMN</name>
        <dbReference type="ChEBI" id="CHEBI:58210"/>
    </ligand>
</feature>
<dbReference type="Pfam" id="PF01207">
    <property type="entry name" value="Dus"/>
    <property type="match status" value="1"/>
</dbReference>
<keyword evidence="4 10" id="KW-0288">FMN</keyword>
<evidence type="ECO:0000256" key="3">
    <source>
        <dbReference type="ARBA" id="ARBA00022630"/>
    </source>
</evidence>
<dbReference type="HAMAP" id="MF_02041">
    <property type="entry name" value="DusA_subfam"/>
    <property type="match status" value="1"/>
</dbReference>
<feature type="binding site" evidence="10 13">
    <location>
        <begin position="9"/>
        <end position="11"/>
    </location>
    <ligand>
        <name>FMN</name>
        <dbReference type="ChEBI" id="CHEBI:58210"/>
    </ligand>
</feature>
<keyword evidence="5 10" id="KW-0819">tRNA processing</keyword>
<dbReference type="InterPro" id="IPR001269">
    <property type="entry name" value="DUS_fam"/>
</dbReference>
<dbReference type="PROSITE" id="PS01136">
    <property type="entry name" value="UPF0034"/>
    <property type="match status" value="1"/>
</dbReference>
<keyword evidence="16" id="KW-1185">Reference proteome</keyword>
<dbReference type="AlphaFoldDB" id="A0A316FGD8"/>
<reference evidence="15 16" key="1">
    <citation type="submission" date="2018-05" db="EMBL/GenBank/DDBJ databases">
        <title>Genomic Encyclopedia of Type Strains, Phase IV (KMG-IV): sequencing the most valuable type-strain genomes for metagenomic binning, comparative biology and taxonomic classification.</title>
        <authorList>
            <person name="Goeker M."/>
        </authorList>
    </citation>
    <scope>NUCLEOTIDE SEQUENCE [LARGE SCALE GENOMIC DNA]</scope>
    <source>
        <strain evidence="15 16">DSM 25350</strain>
    </source>
</reference>
<dbReference type="GO" id="GO:0102264">
    <property type="term" value="F:tRNA-dihydrouridine20 synthase activity"/>
    <property type="evidence" value="ECO:0007669"/>
    <property type="project" value="UniProtKB-EC"/>
</dbReference>
<evidence type="ECO:0000256" key="9">
    <source>
        <dbReference type="ARBA" id="ARBA00058013"/>
    </source>
</evidence>
<dbReference type="GO" id="GO:0102266">
    <property type="term" value="F:tRNA-dihydrouridine20a synthase activity"/>
    <property type="evidence" value="ECO:0007669"/>
    <property type="project" value="RHEA"/>
</dbReference>
<dbReference type="InterPro" id="IPR035587">
    <property type="entry name" value="DUS-like_FMN-bd"/>
</dbReference>
<dbReference type="PIRSF" id="PIRSF006621">
    <property type="entry name" value="Dus"/>
    <property type="match status" value="1"/>
</dbReference>
<feature type="binding site" evidence="10 13">
    <location>
        <position position="62"/>
    </location>
    <ligand>
        <name>FMN</name>
        <dbReference type="ChEBI" id="CHEBI:58210"/>
    </ligand>
</feature>
<evidence type="ECO:0000259" key="14">
    <source>
        <dbReference type="Pfam" id="PF01207"/>
    </source>
</evidence>
<comment type="similarity">
    <text evidence="10">Belongs to the Dus family. DusA subfamily.</text>
</comment>
<feature type="site" description="Interacts with tRNA; defines subfamily-specific binding signature" evidence="10">
    <location>
        <position position="175"/>
    </location>
</feature>
<dbReference type="GO" id="GO:0050660">
    <property type="term" value="F:flavin adenine dinucleotide binding"/>
    <property type="evidence" value="ECO:0007669"/>
    <property type="project" value="InterPro"/>
</dbReference>
<feature type="binding site" evidence="10 13">
    <location>
        <begin position="225"/>
        <end position="226"/>
    </location>
    <ligand>
        <name>FMN</name>
        <dbReference type="ChEBI" id="CHEBI:58210"/>
    </ligand>
</feature>
<feature type="active site" description="Proton donor" evidence="10 12">
    <location>
        <position position="92"/>
    </location>
</feature>
<dbReference type="InterPro" id="IPR018517">
    <property type="entry name" value="tRNA_hU_synthase_CS"/>
</dbReference>
<feature type="site" description="Interacts with tRNA; defines subfamily-specific binding signature" evidence="10">
    <location>
        <position position="291"/>
    </location>
</feature>
<evidence type="ECO:0000256" key="6">
    <source>
        <dbReference type="ARBA" id="ARBA00022857"/>
    </source>
</evidence>
<evidence type="ECO:0000256" key="13">
    <source>
        <dbReference type="PIRSR" id="PIRSR006621-2"/>
    </source>
</evidence>
<keyword evidence="3 10" id="KW-0285">Flavoprotein</keyword>
<keyword evidence="2 10" id="KW-0820">tRNA-binding</keyword>
<comment type="catalytic activity">
    <reaction evidence="10">
        <text>5,6-dihydrouridine(20a) in tRNA + NAD(+) = uridine(20a) in tRNA + NADH + H(+)</text>
        <dbReference type="Rhea" id="RHEA:53348"/>
        <dbReference type="Rhea" id="RHEA-COMP:13535"/>
        <dbReference type="Rhea" id="RHEA-COMP:13536"/>
        <dbReference type="ChEBI" id="CHEBI:15378"/>
        <dbReference type="ChEBI" id="CHEBI:57540"/>
        <dbReference type="ChEBI" id="CHEBI:57945"/>
        <dbReference type="ChEBI" id="CHEBI:65315"/>
        <dbReference type="ChEBI" id="CHEBI:74443"/>
    </reaction>
</comment>
<evidence type="ECO:0000256" key="12">
    <source>
        <dbReference type="PIRSR" id="PIRSR006621-1"/>
    </source>
</evidence>
<keyword evidence="8 10" id="KW-0560">Oxidoreductase</keyword>
<feature type="binding site" evidence="10 13">
    <location>
        <begin position="203"/>
        <end position="205"/>
    </location>
    <ligand>
        <name>FMN</name>
        <dbReference type="ChEBI" id="CHEBI:58210"/>
    </ligand>
</feature>
<feature type="site" description="Interacts with tRNA; defines subfamily-specific binding signature" evidence="10">
    <location>
        <position position="294"/>
    </location>
</feature>
<dbReference type="GO" id="GO:0000049">
    <property type="term" value="F:tRNA binding"/>
    <property type="evidence" value="ECO:0007669"/>
    <property type="project" value="UniProtKB-UniRule"/>
</dbReference>
<proteinExistence type="inferred from homology"/>
<comment type="catalytic activity">
    <reaction evidence="10">
        <text>5,6-dihydrouridine(20a) in tRNA + NADP(+) = uridine(20a) in tRNA + NADPH + H(+)</text>
        <dbReference type="Rhea" id="RHEA:53344"/>
        <dbReference type="Rhea" id="RHEA-COMP:13535"/>
        <dbReference type="Rhea" id="RHEA-COMP:13536"/>
        <dbReference type="ChEBI" id="CHEBI:15378"/>
        <dbReference type="ChEBI" id="CHEBI:57783"/>
        <dbReference type="ChEBI" id="CHEBI:58349"/>
        <dbReference type="ChEBI" id="CHEBI:65315"/>
        <dbReference type="ChEBI" id="CHEBI:74443"/>
    </reaction>
</comment>
<comment type="cofactor">
    <cofactor evidence="1 10 11 13">
        <name>FMN</name>
        <dbReference type="ChEBI" id="CHEBI:58210"/>
    </cofactor>
</comment>
<dbReference type="OrthoDB" id="9783413at2"/>
<evidence type="ECO:0000313" key="15">
    <source>
        <dbReference type="EMBL" id="PWK47968.1"/>
    </source>
</evidence>
<keyword evidence="7 10" id="KW-0694">RNA-binding</keyword>
<evidence type="ECO:0000256" key="4">
    <source>
        <dbReference type="ARBA" id="ARBA00022643"/>
    </source>
</evidence>
<sequence length="324" mass="36368">MNRTISVAPMMDWTDRHDRYFLRLISHHTVLYTEMVTTGAVIHGNRDMLLGFHKAEHPLAVQLGGGDPDELAEASRISEQFGYDEINLNVGCPSDRVQRGKIGACLMAEPELVAACINKMQQAVKVPVTVKCRTGVDDLDSYEHLTRFIDTVATAGCKTFIIHARKAWLSGLSPKQNREIPPLHYDRVYQIKQDFPELEIIINGGVVSLQQAQDHLQYVDGVMIGREAYQNPFILSQVDQMFYGDQRAPVDRESVVMAMLPYIDRHLANGGKLNQVSRHLLGMFHAQPGGRLWRRYISENANKPEASSQVLLDALKAMSPAMSN</sequence>
<dbReference type="InterPro" id="IPR004653">
    <property type="entry name" value="DusA"/>
</dbReference>
<evidence type="ECO:0000256" key="7">
    <source>
        <dbReference type="ARBA" id="ARBA00022884"/>
    </source>
</evidence>
<dbReference type="CDD" id="cd02801">
    <property type="entry name" value="DUS_like_FMN"/>
    <property type="match status" value="1"/>
</dbReference>
<comment type="function">
    <text evidence="9 10">Catalyzes the synthesis of 5,6-dihydrouridine (D), a modified base found in the D-loop of most tRNAs, via the reduction of the C5-C6 double bond in target uridines. Specifically modifies U20 and U20a in tRNAs.</text>
</comment>
<dbReference type="PANTHER" id="PTHR42907">
    <property type="entry name" value="FMN-LINKED OXIDOREDUCTASES SUPERFAMILY PROTEIN"/>
    <property type="match status" value="1"/>
</dbReference>
<keyword evidence="6 10" id="KW-0521">NADP</keyword>
<dbReference type="GO" id="GO:0010181">
    <property type="term" value="F:FMN binding"/>
    <property type="evidence" value="ECO:0007669"/>
    <property type="project" value="UniProtKB-UniRule"/>
</dbReference>
<comment type="catalytic activity">
    <reaction evidence="10">
        <text>5,6-dihydrouridine(20) in tRNA + NADP(+) = uridine(20) in tRNA + NADPH + H(+)</text>
        <dbReference type="Rhea" id="RHEA:53336"/>
        <dbReference type="Rhea" id="RHEA-COMP:13533"/>
        <dbReference type="Rhea" id="RHEA-COMP:13534"/>
        <dbReference type="ChEBI" id="CHEBI:15378"/>
        <dbReference type="ChEBI" id="CHEBI:57783"/>
        <dbReference type="ChEBI" id="CHEBI:58349"/>
        <dbReference type="ChEBI" id="CHEBI:65315"/>
        <dbReference type="ChEBI" id="CHEBI:74443"/>
        <dbReference type="EC" id="1.3.1.91"/>
    </reaction>
</comment>
<protein>
    <recommendedName>
        <fullName evidence="10">tRNA-dihydrouridine(20/20a) synthase</fullName>
        <ecNumber evidence="10">1.3.1.91</ecNumber>
    </recommendedName>
    <alternativeName>
        <fullName evidence="10">U20-specific dihydrouridine synthase</fullName>
        <shortName evidence="10">U20-specific Dus</shortName>
    </alternativeName>
    <alternativeName>
        <fullName evidence="10">tRNA-dihydrouridine synthase A</fullName>
    </alternativeName>
</protein>
<organism evidence="15 16">
    <name type="scientific">Pleionea mediterranea</name>
    <dbReference type="NCBI Taxonomy" id="523701"/>
    <lineage>
        <taxon>Bacteria</taxon>
        <taxon>Pseudomonadati</taxon>
        <taxon>Pseudomonadota</taxon>
        <taxon>Gammaproteobacteria</taxon>
        <taxon>Oceanospirillales</taxon>
        <taxon>Pleioneaceae</taxon>
        <taxon>Pleionea</taxon>
    </lineage>
</organism>
<evidence type="ECO:0000256" key="11">
    <source>
        <dbReference type="PIRNR" id="PIRNR006621"/>
    </source>
</evidence>
<dbReference type="Gene3D" id="3.20.20.70">
    <property type="entry name" value="Aldolase class I"/>
    <property type="match status" value="1"/>
</dbReference>
<evidence type="ECO:0000256" key="8">
    <source>
        <dbReference type="ARBA" id="ARBA00023002"/>
    </source>
</evidence>
<evidence type="ECO:0000313" key="16">
    <source>
        <dbReference type="Proteomes" id="UP000245790"/>
    </source>
</evidence>
<dbReference type="Proteomes" id="UP000245790">
    <property type="component" value="Unassembled WGS sequence"/>
</dbReference>
<gene>
    <name evidence="10" type="primary">dusA</name>
    <name evidence="15" type="ORF">C8D97_110184</name>
</gene>
<name>A0A316FGD8_9GAMM</name>
<dbReference type="NCBIfam" id="NF008774">
    <property type="entry name" value="PRK11815.1"/>
    <property type="match status" value="1"/>
</dbReference>
<dbReference type="NCBIfam" id="TIGR00742">
    <property type="entry name" value="yjbN"/>
    <property type="match status" value="1"/>
</dbReference>
<feature type="site" description="Interacts with tRNA" evidence="10">
    <location>
        <position position="178"/>
    </location>
</feature>
<dbReference type="Gene3D" id="1.20.120.1460">
    <property type="match status" value="1"/>
</dbReference>
<dbReference type="RefSeq" id="WP_109764498.1">
    <property type="nucleotide sequence ID" value="NZ_QGGU01000010.1"/>
</dbReference>